<keyword evidence="5 7" id="KW-1133">Transmembrane helix</keyword>
<feature type="transmembrane region" description="Helical" evidence="7">
    <location>
        <begin position="46"/>
        <end position="66"/>
    </location>
</feature>
<feature type="transmembrane region" description="Helical" evidence="7">
    <location>
        <begin position="171"/>
        <end position="195"/>
    </location>
</feature>
<comment type="subcellular location">
    <subcellularLocation>
        <location evidence="1">Membrane</location>
    </subcellularLocation>
</comment>
<feature type="transmembrane region" description="Helical" evidence="7">
    <location>
        <begin position="425"/>
        <end position="449"/>
    </location>
</feature>
<sequence length="463" mass="50266">MEMTKMESGQDDGHTRTGTLWSGTAHAITATIGSGILALPWSVAQLGWIVGPISVACFAVITYYTAVLLCDCYRSPDPVNGTRNPTYTHAVRAFLGERSVLLCSVIQYSILWGTMIGYTITTAISVAGLRRSICHHQKGPDGDCAVNGNEYMLAFGAVQLVLSQCPNLEKVTFLSIIAALTSIGYSTVSLCLSIIKFAMDPEFRGSLAIGNTGKAVPSSTKVWNGFQALGNIAFAYTYAMLLLEIQDTLRPTPPENKVMKRVSLYSVSITAMFYICLGCIGYLAFGGEAPGNILSKIYQPFWLVSIGHLCVIIHLIGAYPVFAQPIFAVNENWLASRLPASGFFNRVHSVELPCLNKCRFHFTLCRLLIRPAFVVVTTALAMMFPFFNAILGLLGAISFWPLTVYFPVSMYIVQASIKKGSGLWIFLQTLSGACLIVSLIAGIGSIAGMSEELSQAKLMHIKL</sequence>
<dbReference type="GO" id="GO:0006865">
    <property type="term" value="P:amino acid transport"/>
    <property type="evidence" value="ECO:0007669"/>
    <property type="project" value="UniProtKB-KW"/>
</dbReference>
<feature type="transmembrane region" description="Helical" evidence="7">
    <location>
        <begin position="105"/>
        <end position="129"/>
    </location>
</feature>
<feature type="transmembrane region" description="Helical" evidence="7">
    <location>
        <begin position="367"/>
        <end position="387"/>
    </location>
</feature>
<protein>
    <recommendedName>
        <fullName evidence="8">Amino acid transporter transmembrane domain-containing protein</fullName>
    </recommendedName>
</protein>
<dbReference type="EnsemblPlants" id="Kaladp0057s0045.1.v1.1">
    <property type="protein sequence ID" value="Kaladp0057s0045.1.v1.1"/>
    <property type="gene ID" value="Kaladp0057s0045.v1.1"/>
</dbReference>
<evidence type="ECO:0000256" key="3">
    <source>
        <dbReference type="ARBA" id="ARBA00022692"/>
    </source>
</evidence>
<keyword evidence="6 7" id="KW-0472">Membrane</keyword>
<evidence type="ECO:0000313" key="10">
    <source>
        <dbReference type="Proteomes" id="UP000594263"/>
    </source>
</evidence>
<evidence type="ECO:0000256" key="7">
    <source>
        <dbReference type="SAM" id="Phobius"/>
    </source>
</evidence>
<reference evidence="9" key="1">
    <citation type="submission" date="2021-01" db="UniProtKB">
        <authorList>
            <consortium name="EnsemblPlants"/>
        </authorList>
    </citation>
    <scope>IDENTIFICATION</scope>
</reference>
<dbReference type="PANTHER" id="PTHR48017">
    <property type="entry name" value="OS05G0424000 PROTEIN-RELATED"/>
    <property type="match status" value="1"/>
</dbReference>
<evidence type="ECO:0000256" key="1">
    <source>
        <dbReference type="ARBA" id="ARBA00004370"/>
    </source>
</evidence>
<accession>A0A7N0U7R8</accession>
<feature type="transmembrane region" description="Helical" evidence="7">
    <location>
        <begin position="20"/>
        <end position="39"/>
    </location>
</feature>
<evidence type="ECO:0000313" key="9">
    <source>
        <dbReference type="EnsemblPlants" id="Kaladp0057s0045.1.v1.1"/>
    </source>
</evidence>
<dbReference type="Proteomes" id="UP000594263">
    <property type="component" value="Unplaced"/>
</dbReference>
<feature type="transmembrane region" description="Helical" evidence="7">
    <location>
        <begin position="297"/>
        <end position="322"/>
    </location>
</feature>
<keyword evidence="3 7" id="KW-0812">Transmembrane</keyword>
<keyword evidence="4" id="KW-0029">Amino-acid transport</keyword>
<evidence type="ECO:0000256" key="4">
    <source>
        <dbReference type="ARBA" id="ARBA00022970"/>
    </source>
</evidence>
<evidence type="ECO:0000259" key="8">
    <source>
        <dbReference type="Pfam" id="PF01490"/>
    </source>
</evidence>
<evidence type="ECO:0000256" key="6">
    <source>
        <dbReference type="ARBA" id="ARBA00023136"/>
    </source>
</evidence>
<proteinExistence type="predicted"/>
<feature type="transmembrane region" description="Helical" evidence="7">
    <location>
        <begin position="225"/>
        <end position="243"/>
    </location>
</feature>
<dbReference type="GO" id="GO:0016020">
    <property type="term" value="C:membrane"/>
    <property type="evidence" value="ECO:0007669"/>
    <property type="project" value="UniProtKB-SubCell"/>
</dbReference>
<keyword evidence="10" id="KW-1185">Reference proteome</keyword>
<organism evidence="9 10">
    <name type="scientific">Kalanchoe fedtschenkoi</name>
    <name type="common">Lavender scallops</name>
    <name type="synonym">South American air plant</name>
    <dbReference type="NCBI Taxonomy" id="63787"/>
    <lineage>
        <taxon>Eukaryota</taxon>
        <taxon>Viridiplantae</taxon>
        <taxon>Streptophyta</taxon>
        <taxon>Embryophyta</taxon>
        <taxon>Tracheophyta</taxon>
        <taxon>Spermatophyta</taxon>
        <taxon>Magnoliopsida</taxon>
        <taxon>eudicotyledons</taxon>
        <taxon>Gunneridae</taxon>
        <taxon>Pentapetalae</taxon>
        <taxon>Saxifragales</taxon>
        <taxon>Crassulaceae</taxon>
        <taxon>Kalanchoe</taxon>
    </lineage>
</organism>
<keyword evidence="2" id="KW-0813">Transport</keyword>
<feature type="transmembrane region" description="Helical" evidence="7">
    <location>
        <begin position="393"/>
        <end position="413"/>
    </location>
</feature>
<dbReference type="AlphaFoldDB" id="A0A7N0U7R8"/>
<feature type="domain" description="Amino acid transporter transmembrane" evidence="8">
    <location>
        <begin position="17"/>
        <end position="449"/>
    </location>
</feature>
<dbReference type="OMA" id="RHVTMFK"/>
<name>A0A7N0U7R8_KALFE</name>
<evidence type="ECO:0000256" key="5">
    <source>
        <dbReference type="ARBA" id="ARBA00022989"/>
    </source>
</evidence>
<dbReference type="InterPro" id="IPR013057">
    <property type="entry name" value="AA_transpt_TM"/>
</dbReference>
<evidence type="ECO:0000256" key="2">
    <source>
        <dbReference type="ARBA" id="ARBA00022448"/>
    </source>
</evidence>
<dbReference type="Gramene" id="Kaladp0057s0045.1.v1.1">
    <property type="protein sequence ID" value="Kaladp0057s0045.1.v1.1"/>
    <property type="gene ID" value="Kaladp0057s0045.v1.1"/>
</dbReference>
<dbReference type="Pfam" id="PF01490">
    <property type="entry name" value="Aa_trans"/>
    <property type="match status" value="1"/>
</dbReference>
<feature type="transmembrane region" description="Helical" evidence="7">
    <location>
        <begin position="264"/>
        <end position="285"/>
    </location>
</feature>